<dbReference type="NCBIfam" id="NF038065">
    <property type="entry name" value="Pr6Pr"/>
    <property type="match status" value="1"/>
</dbReference>
<evidence type="ECO:0000313" key="3">
    <source>
        <dbReference type="Proteomes" id="UP000291525"/>
    </source>
</evidence>
<feature type="transmembrane region" description="Helical" evidence="1">
    <location>
        <begin position="131"/>
        <end position="155"/>
    </location>
</feature>
<gene>
    <name evidence="2" type="ORF">EXW74_06950</name>
</gene>
<accession>A0A4Q8L0V3</accession>
<keyword evidence="1" id="KW-0472">Membrane</keyword>
<dbReference type="EMBL" id="SHGT01000039">
    <property type="protein sequence ID" value="TAA11524.1"/>
    <property type="molecule type" value="Genomic_DNA"/>
</dbReference>
<dbReference type="AlphaFoldDB" id="A0A4Q8L0V3"/>
<protein>
    <recommendedName>
        <fullName evidence="4">Pr6Pr family membrane protein</fullName>
    </recommendedName>
</protein>
<comment type="caution">
    <text evidence="2">The sequence shown here is derived from an EMBL/GenBank/DDBJ whole genome shotgun (WGS) entry which is preliminary data.</text>
</comment>
<evidence type="ECO:0000256" key="1">
    <source>
        <dbReference type="SAM" id="Phobius"/>
    </source>
</evidence>
<keyword evidence="1" id="KW-0812">Transmembrane</keyword>
<feature type="transmembrane region" description="Helical" evidence="1">
    <location>
        <begin position="68"/>
        <end position="87"/>
    </location>
</feature>
<feature type="transmembrane region" description="Helical" evidence="1">
    <location>
        <begin position="99"/>
        <end position="119"/>
    </location>
</feature>
<dbReference type="OrthoDB" id="2339644at2"/>
<dbReference type="InterPro" id="IPR049713">
    <property type="entry name" value="Pr6Pr-like"/>
</dbReference>
<evidence type="ECO:0008006" key="4">
    <source>
        <dbReference type="Google" id="ProtNLM"/>
    </source>
</evidence>
<proteinExistence type="predicted"/>
<evidence type="ECO:0000313" key="2">
    <source>
        <dbReference type="EMBL" id="TAA11524.1"/>
    </source>
</evidence>
<dbReference type="RefSeq" id="WP_130555269.1">
    <property type="nucleotide sequence ID" value="NZ_SHGT01000039.1"/>
</dbReference>
<feature type="transmembrane region" description="Helical" evidence="1">
    <location>
        <begin position="33"/>
        <end position="56"/>
    </location>
</feature>
<keyword evidence="1" id="KW-1133">Transmembrane helix</keyword>
<dbReference type="Proteomes" id="UP000291525">
    <property type="component" value="Unassembled WGS sequence"/>
</dbReference>
<feature type="transmembrane region" description="Helical" evidence="1">
    <location>
        <begin position="175"/>
        <end position="199"/>
    </location>
</feature>
<sequence length="215" mass="24964">MKHQSILFYSRCLLAILAVTGTALEITKYGIGMLMYYTVQSNLLVSLFAMYMVYAMFKGNDLQGPQFLRIKAAVTMSIMITCVVYHFMLAPLAEDFWRVENILCHYIVPLYFLLDTILLDHQRQYKWFDPIWWTLLPVLYMIFGLVNGFFLKIPIPDAKDSPFAYFFLNVPKYGWSYVLTYVGIIFAAYLICGFGLAGIKCLRVAPNKQFKNDFH</sequence>
<name>A0A4Q8L0V3_9STRE</name>
<organism evidence="2 3">
    <name type="scientific">Streptococcus parasuis</name>
    <dbReference type="NCBI Taxonomy" id="1501662"/>
    <lineage>
        <taxon>Bacteria</taxon>
        <taxon>Bacillati</taxon>
        <taxon>Bacillota</taxon>
        <taxon>Bacilli</taxon>
        <taxon>Lactobacillales</taxon>
        <taxon>Streptococcaceae</taxon>
        <taxon>Streptococcus</taxon>
    </lineage>
</organism>
<reference evidence="2 3" key="1">
    <citation type="submission" date="2019-02" db="EMBL/GenBank/DDBJ databases">
        <title>First genome of the species Streptococcus parasuis.</title>
        <authorList>
            <person name="Stevens M.J.A."/>
            <person name="Stephan R."/>
        </authorList>
    </citation>
    <scope>NUCLEOTIDE SEQUENCE [LARGE SCALE GENOMIC DNA]</scope>
    <source>
        <strain evidence="2 3">4253</strain>
    </source>
</reference>